<dbReference type="CDD" id="cd02440">
    <property type="entry name" value="AdoMet_MTases"/>
    <property type="match status" value="1"/>
</dbReference>
<dbReference type="OrthoDB" id="3172472at2"/>
<dbReference type="Proteomes" id="UP000066480">
    <property type="component" value="Chromosome"/>
</dbReference>
<dbReference type="NCBIfam" id="NF041820">
    <property type="entry name" value="daptide_MTase"/>
    <property type="match status" value="1"/>
</dbReference>
<organism evidence="2 3">
    <name type="scientific">Luteipulveratus mongoliensis</name>
    <dbReference type="NCBI Taxonomy" id="571913"/>
    <lineage>
        <taxon>Bacteria</taxon>
        <taxon>Bacillati</taxon>
        <taxon>Actinomycetota</taxon>
        <taxon>Actinomycetes</taxon>
        <taxon>Micrococcales</taxon>
        <taxon>Dermacoccaceae</taxon>
        <taxon>Luteipulveratus</taxon>
    </lineage>
</organism>
<name>A0A0K1JE19_9MICO</name>
<protein>
    <recommendedName>
        <fullName evidence="1">Methyltransferase domain-containing protein</fullName>
    </recommendedName>
</protein>
<dbReference type="AlphaFoldDB" id="A0A0K1JE19"/>
<dbReference type="InterPro" id="IPR029063">
    <property type="entry name" value="SAM-dependent_MTases_sf"/>
</dbReference>
<dbReference type="RefSeq" id="WP_052589525.1">
    <property type="nucleotide sequence ID" value="NZ_CP011112.1"/>
</dbReference>
<gene>
    <name evidence="2" type="ORF">VV02_02240</name>
</gene>
<dbReference type="Pfam" id="PF13649">
    <property type="entry name" value="Methyltransf_25"/>
    <property type="match status" value="1"/>
</dbReference>
<accession>A0A0K1JE19</accession>
<dbReference type="InterPro" id="IPR041698">
    <property type="entry name" value="Methyltransf_25"/>
</dbReference>
<reference evidence="2 3" key="1">
    <citation type="submission" date="2015-03" db="EMBL/GenBank/DDBJ databases">
        <title>Luteipulveratus halotolerans sp. nov., a novel actinobacterium (Dermacoccaceae) from Sarawak, Malaysia.</title>
        <authorList>
            <person name="Juboi H."/>
            <person name="Basik A."/>
            <person name="Shamsul S.S."/>
            <person name="Arnold P."/>
            <person name="Schmitt E.K."/>
            <person name="Sanglier J.-J."/>
            <person name="Yeo T."/>
        </authorList>
    </citation>
    <scope>NUCLEOTIDE SEQUENCE [LARGE SCALE GENOMIC DNA]</scope>
    <source>
        <strain evidence="2 3">MN07-A0370</strain>
    </source>
</reference>
<dbReference type="EMBL" id="CP011112">
    <property type="protein sequence ID" value="AKU14962.1"/>
    <property type="molecule type" value="Genomic_DNA"/>
</dbReference>
<proteinExistence type="predicted"/>
<dbReference type="SUPFAM" id="SSF53335">
    <property type="entry name" value="S-adenosyl-L-methionine-dependent methyltransferases"/>
    <property type="match status" value="1"/>
</dbReference>
<dbReference type="STRING" id="571913.VV02_02240"/>
<feature type="domain" description="Methyltransferase" evidence="1">
    <location>
        <begin position="43"/>
        <end position="141"/>
    </location>
</feature>
<evidence type="ECO:0000313" key="3">
    <source>
        <dbReference type="Proteomes" id="UP000066480"/>
    </source>
</evidence>
<evidence type="ECO:0000313" key="2">
    <source>
        <dbReference type="EMBL" id="AKU14962.1"/>
    </source>
</evidence>
<dbReference type="Gene3D" id="3.40.50.150">
    <property type="entry name" value="Vaccinia Virus protein VP39"/>
    <property type="match status" value="1"/>
</dbReference>
<dbReference type="InterPro" id="IPR049690">
    <property type="entry name" value="Daptide_MTase"/>
</dbReference>
<sequence length="250" mass="27042">MTAMASEDLYSDAGAVIYDDIARHDASDLREMTRVVRDHPGPVLDLAAGGGRLTFPFLALGREVTALDYAPAMVRLLGERLGRLPRAVQDRAQVVHGDMSAFDLGTTYGVITVGTTSASLLDDAGRAGLFSSARQHLDPDGVLVLTTVHLSPTWRPDDPAVELQGTTTSGRPLQMREHVDPGRGHRDVTLVVGEAPDAVDVFTTRIRLIPPEQIRAEAEEHGLSLLAQQALPLTGNHLLTELMTFERSPR</sequence>
<keyword evidence="3" id="KW-1185">Reference proteome</keyword>
<evidence type="ECO:0000259" key="1">
    <source>
        <dbReference type="Pfam" id="PF13649"/>
    </source>
</evidence>
<dbReference type="KEGG" id="lmoi:VV02_02240"/>